<gene>
    <name evidence="2" type="ORF">A2834_01995</name>
</gene>
<dbReference type="EMBL" id="MFHD01000023">
    <property type="protein sequence ID" value="OGF62078.1"/>
    <property type="molecule type" value="Genomic_DNA"/>
</dbReference>
<dbReference type="GO" id="GO:0003677">
    <property type="term" value="F:DNA binding"/>
    <property type="evidence" value="ECO:0007669"/>
    <property type="project" value="InterPro"/>
</dbReference>
<dbReference type="Proteomes" id="UP000179251">
    <property type="component" value="Unassembled WGS sequence"/>
</dbReference>
<dbReference type="SMART" id="SM01321">
    <property type="entry name" value="Y1_Tnp"/>
    <property type="match status" value="1"/>
</dbReference>
<organism evidence="2 3">
    <name type="scientific">Candidatus Giovannonibacteria bacterium RIFCSPHIGHO2_01_FULL_45_23</name>
    <dbReference type="NCBI Taxonomy" id="1798325"/>
    <lineage>
        <taxon>Bacteria</taxon>
        <taxon>Candidatus Giovannoniibacteriota</taxon>
    </lineage>
</organism>
<reference evidence="2 3" key="1">
    <citation type="journal article" date="2016" name="Nat. Commun.">
        <title>Thousands of microbial genomes shed light on interconnected biogeochemical processes in an aquifer system.</title>
        <authorList>
            <person name="Anantharaman K."/>
            <person name="Brown C.T."/>
            <person name="Hug L.A."/>
            <person name="Sharon I."/>
            <person name="Castelle C.J."/>
            <person name="Probst A.J."/>
            <person name="Thomas B.C."/>
            <person name="Singh A."/>
            <person name="Wilkins M.J."/>
            <person name="Karaoz U."/>
            <person name="Brodie E.L."/>
            <person name="Williams K.H."/>
            <person name="Hubbard S.S."/>
            <person name="Banfield J.F."/>
        </authorList>
    </citation>
    <scope>NUCLEOTIDE SEQUENCE [LARGE SCALE GENOMIC DNA]</scope>
</reference>
<evidence type="ECO:0000313" key="2">
    <source>
        <dbReference type="EMBL" id="OGF62078.1"/>
    </source>
</evidence>
<protein>
    <recommendedName>
        <fullName evidence="1">Transposase IS200-like domain-containing protein</fullName>
    </recommendedName>
</protein>
<dbReference type="PANTHER" id="PTHR34322">
    <property type="entry name" value="TRANSPOSASE, Y1_TNP DOMAIN-CONTAINING"/>
    <property type="match status" value="1"/>
</dbReference>
<dbReference type="STRING" id="1798325.A2834_01995"/>
<dbReference type="Pfam" id="PF01797">
    <property type="entry name" value="Y1_Tnp"/>
    <property type="match status" value="1"/>
</dbReference>
<name>A0A1F5VFQ9_9BACT</name>
<sequence length="226" mass="27013">MRKMSFAQNEYYHIFNRGNNKQNIFLDDGDRARFLFLLLFFQCDLPPLRINKSVADFIKNQHRVLDIFADEVSEIASNRYVALESFALMPNHFHLMLREAREGGISQYMQRVLNSFTKYANTKYEKSGHLFQGPFKAVRIEDNKQLLYLSAYIHRNPREMDGWHNREHRFPWSSYSDYISHNRWGPLLEQDVILSQFTNKSEYYHFVKTSAAKLLKEELDKEIRLD</sequence>
<proteinExistence type="predicted"/>
<dbReference type="InterPro" id="IPR002686">
    <property type="entry name" value="Transposase_17"/>
</dbReference>
<dbReference type="Gene3D" id="3.30.70.1290">
    <property type="entry name" value="Transposase IS200-like"/>
    <property type="match status" value="1"/>
</dbReference>
<evidence type="ECO:0000259" key="1">
    <source>
        <dbReference type="SMART" id="SM01321"/>
    </source>
</evidence>
<dbReference type="GO" id="GO:0006313">
    <property type="term" value="P:DNA transposition"/>
    <property type="evidence" value="ECO:0007669"/>
    <property type="project" value="InterPro"/>
</dbReference>
<evidence type="ECO:0000313" key="3">
    <source>
        <dbReference type="Proteomes" id="UP000179251"/>
    </source>
</evidence>
<dbReference type="GO" id="GO:0004803">
    <property type="term" value="F:transposase activity"/>
    <property type="evidence" value="ECO:0007669"/>
    <property type="project" value="InterPro"/>
</dbReference>
<feature type="domain" description="Transposase IS200-like" evidence="1">
    <location>
        <begin position="7"/>
        <end position="156"/>
    </location>
</feature>
<comment type="caution">
    <text evidence="2">The sequence shown here is derived from an EMBL/GenBank/DDBJ whole genome shotgun (WGS) entry which is preliminary data.</text>
</comment>
<dbReference type="SUPFAM" id="SSF143422">
    <property type="entry name" value="Transposase IS200-like"/>
    <property type="match status" value="1"/>
</dbReference>
<dbReference type="AlphaFoldDB" id="A0A1F5VFQ9"/>
<dbReference type="InterPro" id="IPR036515">
    <property type="entry name" value="Transposase_17_sf"/>
</dbReference>
<accession>A0A1F5VFQ9</accession>
<dbReference type="PANTHER" id="PTHR34322:SF2">
    <property type="entry name" value="TRANSPOSASE IS200-LIKE DOMAIN-CONTAINING PROTEIN"/>
    <property type="match status" value="1"/>
</dbReference>